<sequence>MKSSTQLRGMSHIYMRMPSRQQLTMPSFILKVVDFPSPGIQGVQQVQAKLGPLYQHKHPNIIQQELDHVTTDKNLHVTILMNTRENVRRTKSISRFKQLILMGENYKSIVRQDSRKFYIFYLSSGFWLSTDAQLQLQGIAALKMVDGLTDPEFAETTLSNQLKKQLTTDKLSHLNTLYPINILQNLPSYKKIAQQSFQHAQFIYHPGLYPLLHFAPFSGNSNILQQQTRHILGQLRDKFSDLAIIIENKYDMHAKALRLIKKLCIHYGWSWEHKRLLDMAIYTNSSVDTLIVFYEGYLKYCQNAEVQEQKQIVGQKKVIVKQCDQWEEDDSIEAQLAREAVSRMYFNNTLS</sequence>
<organism evidence="1 2">
    <name type="scientific">Halteria grandinella</name>
    <dbReference type="NCBI Taxonomy" id="5974"/>
    <lineage>
        <taxon>Eukaryota</taxon>
        <taxon>Sar</taxon>
        <taxon>Alveolata</taxon>
        <taxon>Ciliophora</taxon>
        <taxon>Intramacronucleata</taxon>
        <taxon>Spirotrichea</taxon>
        <taxon>Stichotrichia</taxon>
        <taxon>Sporadotrichida</taxon>
        <taxon>Halteriidae</taxon>
        <taxon>Halteria</taxon>
    </lineage>
</organism>
<evidence type="ECO:0000313" key="1">
    <source>
        <dbReference type="EMBL" id="TNV77379.1"/>
    </source>
</evidence>
<comment type="caution">
    <text evidence="1">The sequence shown here is derived from an EMBL/GenBank/DDBJ whole genome shotgun (WGS) entry which is preliminary data.</text>
</comment>
<gene>
    <name evidence="1" type="ORF">FGO68_gene14843</name>
</gene>
<accession>A0A8J8NNB0</accession>
<proteinExistence type="predicted"/>
<reference evidence="1" key="1">
    <citation type="submission" date="2019-06" db="EMBL/GenBank/DDBJ databases">
        <authorList>
            <person name="Zheng W."/>
        </authorList>
    </citation>
    <scope>NUCLEOTIDE SEQUENCE</scope>
    <source>
        <strain evidence="1">QDHG01</strain>
    </source>
</reference>
<protein>
    <submittedName>
        <fullName evidence="1">Uncharacterized protein</fullName>
    </submittedName>
</protein>
<evidence type="ECO:0000313" key="2">
    <source>
        <dbReference type="Proteomes" id="UP000785679"/>
    </source>
</evidence>
<dbReference type="EMBL" id="RRYP01012012">
    <property type="protein sequence ID" value="TNV77379.1"/>
    <property type="molecule type" value="Genomic_DNA"/>
</dbReference>
<keyword evidence="2" id="KW-1185">Reference proteome</keyword>
<name>A0A8J8NNB0_HALGN</name>
<dbReference type="Proteomes" id="UP000785679">
    <property type="component" value="Unassembled WGS sequence"/>
</dbReference>
<dbReference type="AlphaFoldDB" id="A0A8J8NNB0"/>